<dbReference type="EMBL" id="HBGE01055216">
    <property type="protein sequence ID" value="CAD9154141.1"/>
    <property type="molecule type" value="Transcribed_RNA"/>
</dbReference>
<gene>
    <name evidence="2" type="ORF">ACAT0790_LOCUS33275</name>
</gene>
<feature type="transmembrane region" description="Helical" evidence="1">
    <location>
        <begin position="104"/>
        <end position="129"/>
    </location>
</feature>
<keyword evidence="1" id="KW-1133">Transmembrane helix</keyword>
<accession>A0A7S1R2G7</accession>
<name>A0A7S1R2G7_ALECA</name>
<reference evidence="2" key="1">
    <citation type="submission" date="2021-01" db="EMBL/GenBank/DDBJ databases">
        <authorList>
            <person name="Corre E."/>
            <person name="Pelletier E."/>
            <person name="Niang G."/>
            <person name="Scheremetjew M."/>
            <person name="Finn R."/>
            <person name="Kale V."/>
            <person name="Holt S."/>
            <person name="Cochrane G."/>
            <person name="Meng A."/>
            <person name="Brown T."/>
            <person name="Cohen L."/>
        </authorList>
    </citation>
    <scope>NUCLEOTIDE SEQUENCE</scope>
    <source>
        <strain evidence="2">OF101</strain>
    </source>
</reference>
<feature type="transmembrane region" description="Helical" evidence="1">
    <location>
        <begin position="62"/>
        <end position="84"/>
    </location>
</feature>
<keyword evidence="1" id="KW-0472">Membrane</keyword>
<sequence length="187" mass="20122">MPFVLAFAVGSWGVCCKLCSGSAGSRCVDRMGCVACPLAGWSLFVMFALNDSTLNLDTSLHYLLFGAFVLFDTIWSACSLSSFQRMAKLSSFPRSLLSVKPGLLAIRWTVLLGKILLVFCVSVPVTIAGVNKVSCEASRHIMMYCAAAQYAITLLTALQFAENAYELRLLRTAGIWASAEDGAAAHC</sequence>
<evidence type="ECO:0000313" key="2">
    <source>
        <dbReference type="EMBL" id="CAD9154141.1"/>
    </source>
</evidence>
<organism evidence="2">
    <name type="scientific">Alexandrium catenella</name>
    <name type="common">Red tide dinoflagellate</name>
    <name type="synonym">Gonyaulax catenella</name>
    <dbReference type="NCBI Taxonomy" id="2925"/>
    <lineage>
        <taxon>Eukaryota</taxon>
        <taxon>Sar</taxon>
        <taxon>Alveolata</taxon>
        <taxon>Dinophyceae</taxon>
        <taxon>Gonyaulacales</taxon>
        <taxon>Pyrocystaceae</taxon>
        <taxon>Alexandrium</taxon>
    </lineage>
</organism>
<feature type="transmembrane region" description="Helical" evidence="1">
    <location>
        <begin position="141"/>
        <end position="161"/>
    </location>
</feature>
<evidence type="ECO:0000256" key="1">
    <source>
        <dbReference type="SAM" id="Phobius"/>
    </source>
</evidence>
<protein>
    <submittedName>
        <fullName evidence="2">Uncharacterized protein</fullName>
    </submittedName>
</protein>
<keyword evidence="1" id="KW-0812">Transmembrane</keyword>
<dbReference type="AlphaFoldDB" id="A0A7S1R2G7"/>
<proteinExistence type="predicted"/>